<reference evidence="1" key="1">
    <citation type="submission" date="2022-01" db="EMBL/GenBank/DDBJ databases">
        <authorList>
            <person name="King R."/>
        </authorList>
    </citation>
    <scope>NUCLEOTIDE SEQUENCE</scope>
</reference>
<evidence type="ECO:0000313" key="1">
    <source>
        <dbReference type="EMBL" id="CAG9826017.1"/>
    </source>
</evidence>
<sequence length="69" mass="8376">MVRAMCRMSNERLTKRVFETRVQGKNKQGRPRVRWVDEIRREVEKKGLSWESARGLTQNRKAWRQQCQT</sequence>
<dbReference type="Proteomes" id="UP001153709">
    <property type="component" value="Chromosome 1"/>
</dbReference>
<keyword evidence="2" id="KW-1185">Reference proteome</keyword>
<dbReference type="AlphaFoldDB" id="A0A9N9SQN2"/>
<gene>
    <name evidence="1" type="ORF">DIABBA_LOCUS166</name>
</gene>
<protein>
    <recommendedName>
        <fullName evidence="3">Endonuclease-reverse transcriptase</fullName>
    </recommendedName>
</protein>
<proteinExistence type="predicted"/>
<accession>A0A9N9SQN2</accession>
<name>A0A9N9SQN2_DIABA</name>
<evidence type="ECO:0000313" key="2">
    <source>
        <dbReference type="Proteomes" id="UP001153709"/>
    </source>
</evidence>
<evidence type="ECO:0008006" key="3">
    <source>
        <dbReference type="Google" id="ProtNLM"/>
    </source>
</evidence>
<dbReference type="EMBL" id="OU898276">
    <property type="protein sequence ID" value="CAG9826017.1"/>
    <property type="molecule type" value="Genomic_DNA"/>
</dbReference>
<organism evidence="1 2">
    <name type="scientific">Diabrotica balteata</name>
    <name type="common">Banded cucumber beetle</name>
    <dbReference type="NCBI Taxonomy" id="107213"/>
    <lineage>
        <taxon>Eukaryota</taxon>
        <taxon>Metazoa</taxon>
        <taxon>Ecdysozoa</taxon>
        <taxon>Arthropoda</taxon>
        <taxon>Hexapoda</taxon>
        <taxon>Insecta</taxon>
        <taxon>Pterygota</taxon>
        <taxon>Neoptera</taxon>
        <taxon>Endopterygota</taxon>
        <taxon>Coleoptera</taxon>
        <taxon>Polyphaga</taxon>
        <taxon>Cucujiformia</taxon>
        <taxon>Chrysomeloidea</taxon>
        <taxon>Chrysomelidae</taxon>
        <taxon>Galerucinae</taxon>
        <taxon>Diabroticina</taxon>
        <taxon>Diabroticites</taxon>
        <taxon>Diabrotica</taxon>
    </lineage>
</organism>
<dbReference type="OrthoDB" id="6740956at2759"/>